<evidence type="ECO:0000259" key="4">
    <source>
        <dbReference type="Pfam" id="PF03328"/>
    </source>
</evidence>
<dbReference type="Proteomes" id="UP000198897">
    <property type="component" value="Unassembled WGS sequence"/>
</dbReference>
<dbReference type="InterPro" id="IPR015813">
    <property type="entry name" value="Pyrv/PenolPyrv_kinase-like_dom"/>
</dbReference>
<name>A0A1I2JVB6_9BACI</name>
<dbReference type="Gene3D" id="3.20.20.60">
    <property type="entry name" value="Phosphoenolpyruvate-binding domains"/>
    <property type="match status" value="2"/>
</dbReference>
<dbReference type="GO" id="GO:0005737">
    <property type="term" value="C:cytoplasm"/>
    <property type="evidence" value="ECO:0007669"/>
    <property type="project" value="TreeGrafter"/>
</dbReference>
<evidence type="ECO:0000313" key="6">
    <source>
        <dbReference type="Proteomes" id="UP000198897"/>
    </source>
</evidence>
<evidence type="ECO:0000256" key="3">
    <source>
        <dbReference type="ARBA" id="ARBA00023239"/>
    </source>
</evidence>
<proteinExistence type="inferred from homology"/>
<comment type="similarity">
    <text evidence="1">Belongs to the HpcH/HpaI aldolase family.</text>
</comment>
<dbReference type="InterPro" id="IPR005000">
    <property type="entry name" value="Aldolase/citrate-lyase_domain"/>
</dbReference>
<dbReference type="EMBL" id="FOOG01000002">
    <property type="protein sequence ID" value="SFF58765.1"/>
    <property type="molecule type" value="Genomic_DNA"/>
</dbReference>
<dbReference type="GO" id="GO:0016832">
    <property type="term" value="F:aldehyde-lyase activity"/>
    <property type="evidence" value="ECO:0007669"/>
    <property type="project" value="TreeGrafter"/>
</dbReference>
<evidence type="ECO:0000256" key="2">
    <source>
        <dbReference type="ARBA" id="ARBA00022723"/>
    </source>
</evidence>
<dbReference type="GO" id="GO:0046872">
    <property type="term" value="F:metal ion binding"/>
    <property type="evidence" value="ECO:0007669"/>
    <property type="project" value="UniProtKB-KW"/>
</dbReference>
<dbReference type="SUPFAM" id="SSF51621">
    <property type="entry name" value="Phosphoenolpyruvate/pyruvate domain"/>
    <property type="match status" value="1"/>
</dbReference>
<dbReference type="OrthoDB" id="278846at2"/>
<dbReference type="InterPro" id="IPR050251">
    <property type="entry name" value="HpcH-HpaI_aldolase"/>
</dbReference>
<reference evidence="6" key="1">
    <citation type="submission" date="2016-10" db="EMBL/GenBank/DDBJ databases">
        <authorList>
            <person name="Varghese N."/>
            <person name="Submissions S."/>
        </authorList>
    </citation>
    <scope>NUCLEOTIDE SEQUENCE [LARGE SCALE GENOMIC DNA]</scope>
    <source>
        <strain evidence="6">FP5</strain>
    </source>
</reference>
<sequence length="280" mass="31583">MSLKLMYITNEEKVAQIADESGVDWIFLDLEINGKEERQGKLDTVISRHSIEDIKEIKPVLNNSELLVRVNPINENSKSEIDEVVSGGADIVMLPMFKTNKEVKDFISHVNDRAKTCLLLETPEAVENIDSILEVEGIDYIHIGLNDLHIGYRKYFMFELLVDGTVERLCNRIKEKSIPYGFGGIAKLGQGALSAENIIAEHYRLGSSMVILSRSFCNTSNFKATGPQIESLFNSGVKDIRNYEKILLNSNKRFFEVNRKTVKEKVESIVNGIEKNKVGV</sequence>
<keyword evidence="6" id="KW-1185">Reference proteome</keyword>
<protein>
    <submittedName>
        <fullName evidence="5">2-keto-3-deoxy-L-rhamnonate aldolase RhmA</fullName>
    </submittedName>
</protein>
<accession>A0A1I2JVB6</accession>
<gene>
    <name evidence="5" type="ORF">SAMN05216353_102201</name>
</gene>
<feature type="domain" description="HpcH/HpaI aldolase/citrate lyase" evidence="4">
    <location>
        <begin position="10"/>
        <end position="149"/>
    </location>
</feature>
<dbReference type="RefSeq" id="WP_089749808.1">
    <property type="nucleotide sequence ID" value="NZ_FOOG01000002.1"/>
</dbReference>
<keyword evidence="2" id="KW-0479">Metal-binding</keyword>
<dbReference type="PANTHER" id="PTHR30502">
    <property type="entry name" value="2-KETO-3-DEOXY-L-RHAMNONATE ALDOLASE"/>
    <property type="match status" value="1"/>
</dbReference>
<organism evidence="5 6">
    <name type="scientific">Halobacillus alkaliphilus</name>
    <dbReference type="NCBI Taxonomy" id="396056"/>
    <lineage>
        <taxon>Bacteria</taxon>
        <taxon>Bacillati</taxon>
        <taxon>Bacillota</taxon>
        <taxon>Bacilli</taxon>
        <taxon>Bacillales</taxon>
        <taxon>Bacillaceae</taxon>
        <taxon>Halobacillus</taxon>
    </lineage>
</organism>
<keyword evidence="3" id="KW-0456">Lyase</keyword>
<evidence type="ECO:0000256" key="1">
    <source>
        <dbReference type="ARBA" id="ARBA00005568"/>
    </source>
</evidence>
<dbReference type="AlphaFoldDB" id="A0A1I2JVB6"/>
<dbReference type="Pfam" id="PF03328">
    <property type="entry name" value="HpcH_HpaI"/>
    <property type="match status" value="1"/>
</dbReference>
<evidence type="ECO:0000313" key="5">
    <source>
        <dbReference type="EMBL" id="SFF58765.1"/>
    </source>
</evidence>
<dbReference type="InterPro" id="IPR040442">
    <property type="entry name" value="Pyrv_kinase-like_dom_sf"/>
</dbReference>
<dbReference type="PANTHER" id="PTHR30502:SF0">
    <property type="entry name" value="PHOSPHOENOLPYRUVATE CARBOXYLASE FAMILY PROTEIN"/>
    <property type="match status" value="1"/>
</dbReference>